<accession>A0A6C0BAA2</accession>
<protein>
    <submittedName>
        <fullName evidence="2">Uncharacterized protein</fullName>
    </submittedName>
</protein>
<dbReference type="AlphaFoldDB" id="A0A6C0BAA2"/>
<sequence length="38" mass="4453">MPSLKMYPITHGINNANFRKGGSSKKHKKNKKNRTRRK</sequence>
<organism evidence="2">
    <name type="scientific">viral metagenome</name>
    <dbReference type="NCBI Taxonomy" id="1070528"/>
    <lineage>
        <taxon>unclassified sequences</taxon>
        <taxon>metagenomes</taxon>
        <taxon>organismal metagenomes</taxon>
    </lineage>
</organism>
<evidence type="ECO:0000313" key="2">
    <source>
        <dbReference type="EMBL" id="QHS88428.1"/>
    </source>
</evidence>
<proteinExistence type="predicted"/>
<feature type="region of interest" description="Disordered" evidence="1">
    <location>
        <begin position="1"/>
        <end position="38"/>
    </location>
</feature>
<dbReference type="EMBL" id="MN739096">
    <property type="protein sequence ID" value="QHS88428.1"/>
    <property type="molecule type" value="Genomic_DNA"/>
</dbReference>
<name>A0A6C0BAA2_9ZZZZ</name>
<reference evidence="2" key="1">
    <citation type="journal article" date="2020" name="Nature">
        <title>Giant virus diversity and host interactions through global metagenomics.</title>
        <authorList>
            <person name="Schulz F."/>
            <person name="Roux S."/>
            <person name="Paez-Espino D."/>
            <person name="Jungbluth S."/>
            <person name="Walsh D.A."/>
            <person name="Denef V.J."/>
            <person name="McMahon K.D."/>
            <person name="Konstantinidis K.T."/>
            <person name="Eloe-Fadrosh E.A."/>
            <person name="Kyrpides N.C."/>
            <person name="Woyke T."/>
        </authorList>
    </citation>
    <scope>NUCLEOTIDE SEQUENCE</scope>
    <source>
        <strain evidence="2">GVMAG-M-3300010158-55</strain>
    </source>
</reference>
<evidence type="ECO:0000256" key="1">
    <source>
        <dbReference type="SAM" id="MobiDB-lite"/>
    </source>
</evidence>
<feature type="compositionally biased region" description="Basic residues" evidence="1">
    <location>
        <begin position="22"/>
        <end position="38"/>
    </location>
</feature>